<gene>
    <name evidence="11" type="ordered locus">HNE_1520</name>
</gene>
<protein>
    <recommendedName>
        <fullName evidence="4">threonine-phosphate decarboxylase</fullName>
        <ecNumber evidence="4">4.1.1.81</ecNumber>
    </recommendedName>
    <alternativeName>
        <fullName evidence="8">L-threonine-O-3-phosphate decarboxylase</fullName>
    </alternativeName>
</protein>
<dbReference type="InterPro" id="IPR015424">
    <property type="entry name" value="PyrdxlP-dep_Trfase"/>
</dbReference>
<dbReference type="CDD" id="cd00609">
    <property type="entry name" value="AAT_like"/>
    <property type="match status" value="1"/>
</dbReference>
<evidence type="ECO:0000256" key="3">
    <source>
        <dbReference type="ARBA" id="ARBA00004953"/>
    </source>
</evidence>
<feature type="domain" description="Aminotransferase class I/classII large" evidence="10">
    <location>
        <begin position="48"/>
        <end position="315"/>
    </location>
</feature>
<reference evidence="11 12" key="1">
    <citation type="journal article" date="2006" name="J. Bacteriol.">
        <title>Comparative genomic evidence for a close relationship between the dimorphic prosthecate bacteria Hyphomonas neptunium and Caulobacter crescentus.</title>
        <authorList>
            <person name="Badger J.H."/>
            <person name="Hoover T.R."/>
            <person name="Brun Y.V."/>
            <person name="Weiner R.M."/>
            <person name="Laub M.T."/>
            <person name="Alexandre G."/>
            <person name="Mrazek J."/>
            <person name="Ren Q."/>
            <person name="Paulsen I.T."/>
            <person name="Nelson K.E."/>
            <person name="Khouri H.M."/>
            <person name="Radune D."/>
            <person name="Sosa J."/>
            <person name="Dodson R.J."/>
            <person name="Sullivan S.A."/>
            <person name="Rosovitz M.J."/>
            <person name="Madupu R."/>
            <person name="Brinkac L.M."/>
            <person name="Durkin A.S."/>
            <person name="Daugherty S.C."/>
            <person name="Kothari S.P."/>
            <person name="Giglio M.G."/>
            <person name="Zhou L."/>
            <person name="Haft D.H."/>
            <person name="Selengut J.D."/>
            <person name="Davidsen T.M."/>
            <person name="Yang Q."/>
            <person name="Zafar N."/>
            <person name="Ward N.L."/>
        </authorList>
    </citation>
    <scope>NUCLEOTIDE SEQUENCE [LARGE SCALE GENOMIC DNA]</scope>
    <source>
        <strain evidence="11 12">ATCC 15444</strain>
    </source>
</reference>
<dbReference type="UniPathway" id="UPA00148"/>
<dbReference type="GO" id="GO:0030170">
    <property type="term" value="F:pyridoxal phosphate binding"/>
    <property type="evidence" value="ECO:0007669"/>
    <property type="project" value="InterPro"/>
</dbReference>
<evidence type="ECO:0000313" key="11">
    <source>
        <dbReference type="EMBL" id="ABI77118.1"/>
    </source>
</evidence>
<comment type="cofactor">
    <cofactor evidence="1">
        <name>pyridoxal 5'-phosphate</name>
        <dbReference type="ChEBI" id="CHEBI:597326"/>
    </cofactor>
</comment>
<dbReference type="NCBIfam" id="TIGR01140">
    <property type="entry name" value="L_thr_O3P_dcar"/>
    <property type="match status" value="1"/>
</dbReference>
<dbReference type="eggNOG" id="COG0079">
    <property type="taxonomic scope" value="Bacteria"/>
</dbReference>
<evidence type="ECO:0000256" key="9">
    <source>
        <dbReference type="ARBA" id="ARBA00048531"/>
    </source>
</evidence>
<keyword evidence="5" id="KW-0169">Cobalamin biosynthesis</keyword>
<evidence type="ECO:0000256" key="4">
    <source>
        <dbReference type="ARBA" id="ARBA00012285"/>
    </source>
</evidence>
<dbReference type="GO" id="GO:0009236">
    <property type="term" value="P:cobalamin biosynthetic process"/>
    <property type="evidence" value="ECO:0007669"/>
    <property type="project" value="UniProtKB-UniPathway"/>
</dbReference>
<evidence type="ECO:0000256" key="6">
    <source>
        <dbReference type="ARBA" id="ARBA00022898"/>
    </source>
</evidence>
<dbReference type="GO" id="GO:0048472">
    <property type="term" value="F:threonine-phosphate decarboxylase activity"/>
    <property type="evidence" value="ECO:0007669"/>
    <property type="project" value="UniProtKB-EC"/>
</dbReference>
<dbReference type="Gene3D" id="3.40.640.10">
    <property type="entry name" value="Type I PLP-dependent aspartate aminotransferase-like (Major domain)"/>
    <property type="match status" value="1"/>
</dbReference>
<keyword evidence="7" id="KW-0456">Lyase</keyword>
<evidence type="ECO:0000256" key="8">
    <source>
        <dbReference type="ARBA" id="ARBA00029996"/>
    </source>
</evidence>
<dbReference type="HOGENOM" id="CLU_017584_3_4_5"/>
<dbReference type="EC" id="4.1.1.81" evidence="4"/>
<dbReference type="PANTHER" id="PTHR42885:SF1">
    <property type="entry name" value="THREONINE-PHOSPHATE DECARBOXYLASE"/>
    <property type="match status" value="1"/>
</dbReference>
<evidence type="ECO:0000256" key="2">
    <source>
        <dbReference type="ARBA" id="ARBA00003444"/>
    </source>
</evidence>
<dbReference type="Proteomes" id="UP000001959">
    <property type="component" value="Chromosome"/>
</dbReference>
<dbReference type="InterPro" id="IPR015421">
    <property type="entry name" value="PyrdxlP-dep_Trfase_major"/>
</dbReference>
<organism evidence="11 12">
    <name type="scientific">Hyphomonas neptunium (strain ATCC 15444)</name>
    <dbReference type="NCBI Taxonomy" id="228405"/>
    <lineage>
        <taxon>Bacteria</taxon>
        <taxon>Pseudomonadati</taxon>
        <taxon>Pseudomonadota</taxon>
        <taxon>Alphaproteobacteria</taxon>
        <taxon>Hyphomonadales</taxon>
        <taxon>Hyphomonadaceae</taxon>
        <taxon>Hyphomonas</taxon>
    </lineage>
</organism>
<comment type="catalytic activity">
    <reaction evidence="9">
        <text>O-phospho-L-threonine + H(+) = (R)-1-aminopropan-2-yl phosphate + CO2</text>
        <dbReference type="Rhea" id="RHEA:11492"/>
        <dbReference type="ChEBI" id="CHEBI:15378"/>
        <dbReference type="ChEBI" id="CHEBI:16526"/>
        <dbReference type="ChEBI" id="CHEBI:58563"/>
        <dbReference type="ChEBI" id="CHEBI:58675"/>
        <dbReference type="EC" id="4.1.1.81"/>
    </reaction>
</comment>
<proteinExistence type="predicted"/>
<evidence type="ECO:0000256" key="5">
    <source>
        <dbReference type="ARBA" id="ARBA00022573"/>
    </source>
</evidence>
<name>Q0C211_HYPNA</name>
<comment type="function">
    <text evidence="2">Decarboxylates L-threonine-O-3-phosphate to yield (R)-1-amino-2-propanol O-2-phosphate, the precursor for the linkage between the nucleotide loop and the corrin ring in cobalamin.</text>
</comment>
<accession>Q0C211</accession>
<dbReference type="RefSeq" id="WP_011646532.1">
    <property type="nucleotide sequence ID" value="NC_008358.1"/>
</dbReference>
<dbReference type="EMBL" id="CP000158">
    <property type="protein sequence ID" value="ABI77118.1"/>
    <property type="molecule type" value="Genomic_DNA"/>
</dbReference>
<comment type="pathway">
    <text evidence="3">Cofactor biosynthesis; adenosylcobalamin biosynthesis.</text>
</comment>
<evidence type="ECO:0000313" key="12">
    <source>
        <dbReference type="Proteomes" id="UP000001959"/>
    </source>
</evidence>
<dbReference type="KEGG" id="hne:HNE_1520"/>
<dbReference type="InterPro" id="IPR005860">
    <property type="entry name" value="CobD"/>
</dbReference>
<dbReference type="Pfam" id="PF00155">
    <property type="entry name" value="Aminotran_1_2"/>
    <property type="match status" value="1"/>
</dbReference>
<dbReference type="PROSITE" id="PS00105">
    <property type="entry name" value="AA_TRANSFER_CLASS_1"/>
    <property type="match status" value="1"/>
</dbReference>
<dbReference type="PANTHER" id="PTHR42885">
    <property type="entry name" value="HISTIDINOL-PHOSPHATE AMINOTRANSFERASE-RELATED"/>
    <property type="match status" value="1"/>
</dbReference>
<evidence type="ECO:0000256" key="1">
    <source>
        <dbReference type="ARBA" id="ARBA00001933"/>
    </source>
</evidence>
<dbReference type="InterPro" id="IPR015422">
    <property type="entry name" value="PyrdxlP-dep_Trfase_small"/>
</dbReference>
<keyword evidence="12" id="KW-1185">Reference proteome</keyword>
<dbReference type="InterPro" id="IPR004838">
    <property type="entry name" value="NHTrfase_class1_PyrdxlP-BS"/>
</dbReference>
<evidence type="ECO:0000259" key="10">
    <source>
        <dbReference type="Pfam" id="PF00155"/>
    </source>
</evidence>
<keyword evidence="6" id="KW-0663">Pyridoxal phosphate</keyword>
<evidence type="ECO:0000256" key="7">
    <source>
        <dbReference type="ARBA" id="ARBA00023239"/>
    </source>
</evidence>
<dbReference type="AlphaFoldDB" id="Q0C211"/>
<dbReference type="SUPFAM" id="SSF53383">
    <property type="entry name" value="PLP-dependent transferases"/>
    <property type="match status" value="1"/>
</dbReference>
<dbReference type="InterPro" id="IPR004839">
    <property type="entry name" value="Aminotransferase_I/II_large"/>
</dbReference>
<dbReference type="STRING" id="228405.HNE_1520"/>
<sequence>MKPDLVHGGALDRMRAAFPDAPEPWIDLSTGINPWAYPVGGIPDTVFRQLPTQEAYNACRQALAESLRSPAENLILVPGSELLIRLLPMVIKPKKVTILSPTYGDHADAWRRAGGEVVETTDPLGRADQADAVIICNPNNPDGRYFEPDALLQAAASLARRSGWLIVDEAYADLDPAFSLTRYGGMDGLIVLRSFGKFFGLAGLRLGALIAPEATRMEMQNVLGVWPVSGPAIAIGAQACGDLAWQAETRCRLVRGRERLDHILRLSGLKICGGTDLFRLVITDNARALWEGLAHRGIYVRRFAWSDRLVRIGLPENEKAEDRLLAALTT</sequence>
<dbReference type="Gene3D" id="3.90.1150.10">
    <property type="entry name" value="Aspartate Aminotransferase, domain 1"/>
    <property type="match status" value="1"/>
</dbReference>